<feature type="non-terminal residue" evidence="2">
    <location>
        <position position="101"/>
    </location>
</feature>
<evidence type="ECO:0000256" key="1">
    <source>
        <dbReference type="SAM" id="MobiDB-lite"/>
    </source>
</evidence>
<name>A0A085M1I5_9BILA</name>
<feature type="compositionally biased region" description="Polar residues" evidence="1">
    <location>
        <begin position="80"/>
        <end position="90"/>
    </location>
</feature>
<gene>
    <name evidence="2" type="ORF">M513_07981</name>
</gene>
<organism evidence="2 3">
    <name type="scientific">Trichuris suis</name>
    <name type="common">pig whipworm</name>
    <dbReference type="NCBI Taxonomy" id="68888"/>
    <lineage>
        <taxon>Eukaryota</taxon>
        <taxon>Metazoa</taxon>
        <taxon>Ecdysozoa</taxon>
        <taxon>Nematoda</taxon>
        <taxon>Enoplea</taxon>
        <taxon>Dorylaimia</taxon>
        <taxon>Trichinellida</taxon>
        <taxon>Trichuridae</taxon>
        <taxon>Trichuris</taxon>
    </lineage>
</organism>
<evidence type="ECO:0000313" key="2">
    <source>
        <dbReference type="EMBL" id="KFD51081.1"/>
    </source>
</evidence>
<accession>A0A085M1I5</accession>
<dbReference type="AlphaFoldDB" id="A0A085M1I5"/>
<feature type="compositionally biased region" description="Basic and acidic residues" evidence="1">
    <location>
        <begin position="63"/>
        <end position="76"/>
    </location>
</feature>
<proteinExistence type="predicted"/>
<evidence type="ECO:0000313" key="3">
    <source>
        <dbReference type="Proteomes" id="UP000030764"/>
    </source>
</evidence>
<keyword evidence="3" id="KW-1185">Reference proteome</keyword>
<feature type="region of interest" description="Disordered" evidence="1">
    <location>
        <begin position="63"/>
        <end position="91"/>
    </location>
</feature>
<reference evidence="2 3" key="1">
    <citation type="journal article" date="2014" name="Nat. Genet.">
        <title>Genome and transcriptome of the porcine whipworm Trichuris suis.</title>
        <authorList>
            <person name="Jex A.R."/>
            <person name="Nejsum P."/>
            <person name="Schwarz E.M."/>
            <person name="Hu L."/>
            <person name="Young N.D."/>
            <person name="Hall R.S."/>
            <person name="Korhonen P.K."/>
            <person name="Liao S."/>
            <person name="Thamsborg S."/>
            <person name="Xia J."/>
            <person name="Xu P."/>
            <person name="Wang S."/>
            <person name="Scheerlinck J.P."/>
            <person name="Hofmann A."/>
            <person name="Sternberg P.W."/>
            <person name="Wang J."/>
            <person name="Gasser R.B."/>
        </authorList>
    </citation>
    <scope>NUCLEOTIDE SEQUENCE [LARGE SCALE GENOMIC DNA]</scope>
    <source>
        <strain evidence="2">DCEP-RM93M</strain>
    </source>
</reference>
<sequence>MEKSSWMTTRIQKETKTCKEERQRYCFSMSPWKHNIVTTCSKKEEMAFCTIECMEELKHYKSTEKADHNGSDEKKLMKPNVNSMSSNGVQMRQIMNELMNI</sequence>
<dbReference type="Proteomes" id="UP000030764">
    <property type="component" value="Unassembled WGS sequence"/>
</dbReference>
<dbReference type="EMBL" id="KL363243">
    <property type="protein sequence ID" value="KFD51081.1"/>
    <property type="molecule type" value="Genomic_DNA"/>
</dbReference>
<protein>
    <submittedName>
        <fullName evidence="2">Uncharacterized protein</fullName>
    </submittedName>
</protein>